<sequence>MASLQMHLLMLVLLLPLVTGFVSIRHTCVEDKLLRRFNYWRAVLGGIPSVDSNKGAVCVAEKIADKLEHQQHCKPISPKGPEAKFSNYPKQLSECKIDPNTTRDGAVLMVECVTNVAVVSFNFTQSKFVQYLNNTTKFF</sequence>
<evidence type="ECO:0000313" key="4">
    <source>
        <dbReference type="Proteomes" id="UP001419268"/>
    </source>
</evidence>
<feature type="domain" description="Uncharacterized GPI-anchored protein At5g19230-like" evidence="2">
    <location>
        <begin position="30"/>
        <end position="135"/>
    </location>
</feature>
<feature type="chain" id="PRO_5042932628" description="Uncharacterized GPI-anchored protein At5g19230-like domain-containing protein" evidence="1">
    <location>
        <begin position="21"/>
        <end position="139"/>
    </location>
</feature>
<organism evidence="3 4">
    <name type="scientific">Stephania cephalantha</name>
    <dbReference type="NCBI Taxonomy" id="152367"/>
    <lineage>
        <taxon>Eukaryota</taxon>
        <taxon>Viridiplantae</taxon>
        <taxon>Streptophyta</taxon>
        <taxon>Embryophyta</taxon>
        <taxon>Tracheophyta</taxon>
        <taxon>Spermatophyta</taxon>
        <taxon>Magnoliopsida</taxon>
        <taxon>Ranunculales</taxon>
        <taxon>Menispermaceae</taxon>
        <taxon>Menispermoideae</taxon>
        <taxon>Cissampelideae</taxon>
        <taxon>Stephania</taxon>
    </lineage>
</organism>
<gene>
    <name evidence="3" type="ORF">Scep_030426</name>
</gene>
<accession>A0AAP0HIM0</accession>
<evidence type="ECO:0000259" key="2">
    <source>
        <dbReference type="Pfam" id="PF25884"/>
    </source>
</evidence>
<evidence type="ECO:0000313" key="3">
    <source>
        <dbReference type="EMBL" id="KAK9083955.1"/>
    </source>
</evidence>
<dbReference type="AlphaFoldDB" id="A0AAP0HIM0"/>
<keyword evidence="1" id="KW-0732">Signal</keyword>
<dbReference type="Proteomes" id="UP001419268">
    <property type="component" value="Unassembled WGS sequence"/>
</dbReference>
<evidence type="ECO:0000256" key="1">
    <source>
        <dbReference type="SAM" id="SignalP"/>
    </source>
</evidence>
<name>A0AAP0HIM0_9MAGN</name>
<dbReference type="EMBL" id="JBBNAG010000013">
    <property type="protein sequence ID" value="KAK9083955.1"/>
    <property type="molecule type" value="Genomic_DNA"/>
</dbReference>
<dbReference type="Pfam" id="PF25884">
    <property type="entry name" value="At5g19230"/>
    <property type="match status" value="1"/>
</dbReference>
<dbReference type="PANTHER" id="PTHR33976">
    <property type="entry name" value="OS07G0645000 PROTEIN"/>
    <property type="match status" value="1"/>
</dbReference>
<dbReference type="InterPro" id="IPR045285">
    <property type="entry name" value="At5g19230-like"/>
</dbReference>
<proteinExistence type="predicted"/>
<dbReference type="InterPro" id="IPR059083">
    <property type="entry name" value="At5g19230_dom"/>
</dbReference>
<protein>
    <recommendedName>
        <fullName evidence="2">Uncharacterized GPI-anchored protein At5g19230-like domain-containing protein</fullName>
    </recommendedName>
</protein>
<keyword evidence="4" id="KW-1185">Reference proteome</keyword>
<dbReference type="PANTHER" id="PTHR33976:SF2">
    <property type="entry name" value="GLYCOPROTEIN MEMBRANE GPI-ANCHORED"/>
    <property type="match status" value="1"/>
</dbReference>
<comment type="caution">
    <text evidence="3">The sequence shown here is derived from an EMBL/GenBank/DDBJ whole genome shotgun (WGS) entry which is preliminary data.</text>
</comment>
<feature type="signal peptide" evidence="1">
    <location>
        <begin position="1"/>
        <end position="20"/>
    </location>
</feature>
<reference evidence="3 4" key="1">
    <citation type="submission" date="2024-01" db="EMBL/GenBank/DDBJ databases">
        <title>Genome assemblies of Stephania.</title>
        <authorList>
            <person name="Yang L."/>
        </authorList>
    </citation>
    <scope>NUCLEOTIDE SEQUENCE [LARGE SCALE GENOMIC DNA]</scope>
    <source>
        <strain evidence="3">JXDWG</strain>
        <tissue evidence="3">Leaf</tissue>
    </source>
</reference>